<proteinExistence type="predicted"/>
<accession>A0ACC2TF61</accession>
<evidence type="ECO:0000313" key="2">
    <source>
        <dbReference type="Proteomes" id="UP001165960"/>
    </source>
</evidence>
<gene>
    <name evidence="1" type="ORF">DSO57_1020131</name>
</gene>
<reference evidence="1" key="1">
    <citation type="submission" date="2022-04" db="EMBL/GenBank/DDBJ databases">
        <title>Genome of the entomopathogenic fungus Entomophthora muscae.</title>
        <authorList>
            <person name="Elya C."/>
            <person name="Lovett B.R."/>
            <person name="Lee E."/>
            <person name="Macias A.M."/>
            <person name="Hajek A.E."/>
            <person name="De Bivort B.L."/>
            <person name="Kasson M.T."/>
            <person name="De Fine Licht H.H."/>
            <person name="Stajich J.E."/>
        </authorList>
    </citation>
    <scope>NUCLEOTIDE SEQUENCE</scope>
    <source>
        <strain evidence="1">Berkeley</strain>
    </source>
</reference>
<comment type="caution">
    <text evidence="1">The sequence shown here is derived from an EMBL/GenBank/DDBJ whole genome shotgun (WGS) entry which is preliminary data.</text>
</comment>
<name>A0ACC2TF61_9FUNG</name>
<protein>
    <submittedName>
        <fullName evidence="1">Uncharacterized protein</fullName>
    </submittedName>
</protein>
<organism evidence="1 2">
    <name type="scientific">Entomophthora muscae</name>
    <dbReference type="NCBI Taxonomy" id="34485"/>
    <lineage>
        <taxon>Eukaryota</taxon>
        <taxon>Fungi</taxon>
        <taxon>Fungi incertae sedis</taxon>
        <taxon>Zoopagomycota</taxon>
        <taxon>Entomophthoromycotina</taxon>
        <taxon>Entomophthoromycetes</taxon>
        <taxon>Entomophthorales</taxon>
        <taxon>Entomophthoraceae</taxon>
        <taxon>Entomophthora</taxon>
    </lineage>
</organism>
<keyword evidence="2" id="KW-1185">Reference proteome</keyword>
<dbReference type="Proteomes" id="UP001165960">
    <property type="component" value="Unassembled WGS sequence"/>
</dbReference>
<evidence type="ECO:0000313" key="1">
    <source>
        <dbReference type="EMBL" id="KAJ9073101.1"/>
    </source>
</evidence>
<dbReference type="EMBL" id="QTSX02002933">
    <property type="protein sequence ID" value="KAJ9073101.1"/>
    <property type="molecule type" value="Genomic_DNA"/>
</dbReference>
<sequence length="89" mass="9603">MMEISSTSLLPNGPPAQEFSKLESIYITGLGLANQAVPHTGSWCPMATAVNYIIWITPIVYMAFQAPPDSAMGRGSLLWMTKVEATDKG</sequence>